<dbReference type="RefSeq" id="WP_244916514.1">
    <property type="nucleotide sequence ID" value="NZ_JBHUHB010000001.1"/>
</dbReference>
<dbReference type="InterPro" id="IPR006842">
    <property type="entry name" value="Transposase_31"/>
</dbReference>
<dbReference type="Proteomes" id="UP000247978">
    <property type="component" value="Unassembled WGS sequence"/>
</dbReference>
<dbReference type="Pfam" id="PF04754">
    <property type="entry name" value="Transposase_31"/>
    <property type="match status" value="1"/>
</dbReference>
<dbReference type="EMBL" id="QJJQ01000009">
    <property type="protein sequence ID" value="PXW85942.1"/>
    <property type="molecule type" value="Genomic_DNA"/>
</dbReference>
<evidence type="ECO:0000313" key="3">
    <source>
        <dbReference type="Proteomes" id="UP000247978"/>
    </source>
</evidence>
<comment type="caution">
    <text evidence="2">The sequence shown here is derived from an EMBL/GenBank/DDBJ whole genome shotgun (WGS) entry which is preliminary data.</text>
</comment>
<dbReference type="AlphaFoldDB" id="A0A2V3VVE3"/>
<name>A0A2V3VVE3_9BACI</name>
<keyword evidence="3" id="KW-1185">Reference proteome</keyword>
<evidence type="ECO:0000313" key="2">
    <source>
        <dbReference type="EMBL" id="PXW85942.1"/>
    </source>
</evidence>
<proteinExistence type="predicted"/>
<organism evidence="2 3">
    <name type="scientific">Pseudogracilibacillus auburnensis</name>
    <dbReference type="NCBI Taxonomy" id="1494959"/>
    <lineage>
        <taxon>Bacteria</taxon>
        <taxon>Bacillati</taxon>
        <taxon>Bacillota</taxon>
        <taxon>Bacilli</taxon>
        <taxon>Bacillales</taxon>
        <taxon>Bacillaceae</taxon>
        <taxon>Pseudogracilibacillus</taxon>
    </lineage>
</organism>
<reference evidence="2 3" key="1">
    <citation type="submission" date="2018-05" db="EMBL/GenBank/DDBJ databases">
        <title>Genomic Encyclopedia of Type Strains, Phase IV (KMG-IV): sequencing the most valuable type-strain genomes for metagenomic binning, comparative biology and taxonomic classification.</title>
        <authorList>
            <person name="Goeker M."/>
        </authorList>
    </citation>
    <scope>NUCLEOTIDE SEQUENCE [LARGE SCALE GENOMIC DNA]</scope>
    <source>
        <strain evidence="2 3">DSM 28556</strain>
    </source>
</reference>
<sequence length="179" mass="21848">MISTSVSTTWNNFLIKENSSQYTKHDLLFKQLINEFFEEFLEAFFPEFHAQIDFQHITPIPEEIFTNLIDGEVRRLDIAVKVKWKETDTLIIIHIEPQSYEQKTFNNRMFKYFSLLYNKFHKPIIPIAVFSYDENWEEDVFNMQFLHLKVLHFQYLKIHLRKQNWRKFMKKDNPICCIT</sequence>
<protein>
    <submittedName>
        <fullName evidence="2">Putative transposase/invertase (TIGR01784 family)</fullName>
    </submittedName>
</protein>
<accession>A0A2V3VVE3</accession>
<feature type="domain" description="Transposase (putative) YhgA-like" evidence="1">
    <location>
        <begin position="23"/>
        <end position="137"/>
    </location>
</feature>
<evidence type="ECO:0000259" key="1">
    <source>
        <dbReference type="Pfam" id="PF04754"/>
    </source>
</evidence>
<gene>
    <name evidence="2" type="ORF">DFR56_109105</name>
</gene>